<comment type="caution">
    <text evidence="1">The sequence shown here is derived from an EMBL/GenBank/DDBJ whole genome shotgun (WGS) entry which is preliminary data.</text>
</comment>
<name>A0ABU4ZJK2_9HYPH</name>
<dbReference type="EMBL" id="JAVIJF010000008">
    <property type="protein sequence ID" value="MDX8525544.1"/>
    <property type="molecule type" value="Genomic_DNA"/>
</dbReference>
<organism evidence="1 2">
    <name type="scientific">Mesorhizobium montanum</name>
    <dbReference type="NCBI Taxonomy" id="3072323"/>
    <lineage>
        <taxon>Bacteria</taxon>
        <taxon>Pseudomonadati</taxon>
        <taxon>Pseudomonadota</taxon>
        <taxon>Alphaproteobacteria</taxon>
        <taxon>Hyphomicrobiales</taxon>
        <taxon>Phyllobacteriaceae</taxon>
        <taxon>Mesorhizobium</taxon>
    </lineage>
</organism>
<evidence type="ECO:0000313" key="2">
    <source>
        <dbReference type="Proteomes" id="UP001276840"/>
    </source>
</evidence>
<reference evidence="1 2" key="1">
    <citation type="submission" date="2023-08" db="EMBL/GenBank/DDBJ databases">
        <title>Implementing the SeqCode for naming new Mesorhizobium species isolated from Vachellia karroo root nodules.</title>
        <authorList>
            <person name="Van Lill M."/>
        </authorList>
    </citation>
    <scope>NUCLEOTIDE SEQUENCE [LARGE SCALE GENOMIC DNA]</scope>
    <source>
        <strain evidence="1 2">MSK 1335</strain>
    </source>
</reference>
<keyword evidence="2" id="KW-1185">Reference proteome</keyword>
<dbReference type="RefSeq" id="WP_320233485.1">
    <property type="nucleotide sequence ID" value="NZ_JAVIJF010000008.1"/>
</dbReference>
<gene>
    <name evidence="1" type="ORF">RFM68_13575</name>
</gene>
<protein>
    <submittedName>
        <fullName evidence="1">Uncharacterized protein</fullName>
    </submittedName>
</protein>
<sequence length="106" mass="12331">MKFLIHETLRTLNTDDVFEFGLTEISKSREDPDLYEAVTVFIRNQKSKKHKTPGLSEFDVVRNFMTYVGINLRAIAKDDSIEFDLNGLTLDQYIPLTKSIREIMDE</sequence>
<evidence type="ECO:0000313" key="1">
    <source>
        <dbReference type="EMBL" id="MDX8525544.1"/>
    </source>
</evidence>
<accession>A0ABU4ZJK2</accession>
<proteinExistence type="predicted"/>
<dbReference type="Proteomes" id="UP001276840">
    <property type="component" value="Unassembled WGS sequence"/>
</dbReference>